<dbReference type="SMART" id="SM00382">
    <property type="entry name" value="AAA"/>
    <property type="match status" value="1"/>
</dbReference>
<dbReference type="SUPFAM" id="SSF52540">
    <property type="entry name" value="P-loop containing nucleoside triphosphate hydrolases"/>
    <property type="match status" value="1"/>
</dbReference>
<accession>A0ABW6JSM5</accession>
<dbReference type="GO" id="GO:0005524">
    <property type="term" value="F:ATP binding"/>
    <property type="evidence" value="ECO:0007669"/>
    <property type="project" value="UniProtKB-KW"/>
</dbReference>
<proteinExistence type="predicted"/>
<dbReference type="InterPro" id="IPR003593">
    <property type="entry name" value="AAA+_ATPase"/>
</dbReference>
<evidence type="ECO:0000313" key="6">
    <source>
        <dbReference type="Proteomes" id="UP001601058"/>
    </source>
</evidence>
<protein>
    <submittedName>
        <fullName evidence="5">ABC transporter ATP-binding protein</fullName>
    </submittedName>
</protein>
<dbReference type="Pfam" id="PF00005">
    <property type="entry name" value="ABC_tran"/>
    <property type="match status" value="1"/>
</dbReference>
<keyword evidence="2" id="KW-0547">Nucleotide-binding</keyword>
<evidence type="ECO:0000259" key="4">
    <source>
        <dbReference type="PROSITE" id="PS50893"/>
    </source>
</evidence>
<dbReference type="InterPro" id="IPR050166">
    <property type="entry name" value="ABC_transporter_ATP-bind"/>
</dbReference>
<dbReference type="InterPro" id="IPR027417">
    <property type="entry name" value="P-loop_NTPase"/>
</dbReference>
<dbReference type="PANTHER" id="PTHR42788">
    <property type="entry name" value="TAURINE IMPORT ATP-BINDING PROTEIN-RELATED"/>
    <property type="match status" value="1"/>
</dbReference>
<keyword evidence="3 5" id="KW-0067">ATP-binding</keyword>
<gene>
    <name evidence="5" type="ORF">ACFYKT_00600</name>
</gene>
<comment type="caution">
    <text evidence="5">The sequence shown here is derived from an EMBL/GenBank/DDBJ whole genome shotgun (WGS) entry which is preliminary data.</text>
</comment>
<evidence type="ECO:0000256" key="2">
    <source>
        <dbReference type="ARBA" id="ARBA00022741"/>
    </source>
</evidence>
<dbReference type="InterPro" id="IPR017871">
    <property type="entry name" value="ABC_transporter-like_CS"/>
</dbReference>
<dbReference type="InterPro" id="IPR003439">
    <property type="entry name" value="ABC_transporter-like_ATP-bd"/>
</dbReference>
<dbReference type="PROSITE" id="PS50893">
    <property type="entry name" value="ABC_TRANSPORTER_2"/>
    <property type="match status" value="1"/>
</dbReference>
<dbReference type="PROSITE" id="PS00211">
    <property type="entry name" value="ABC_TRANSPORTER_1"/>
    <property type="match status" value="1"/>
</dbReference>
<evidence type="ECO:0000256" key="3">
    <source>
        <dbReference type="ARBA" id="ARBA00022840"/>
    </source>
</evidence>
<dbReference type="Proteomes" id="UP001601058">
    <property type="component" value="Unassembled WGS sequence"/>
</dbReference>
<sequence length="248" mass="28245">MTLVLKNVSYTFTNDRKQQNKVISQLNMQINQGEFVSLIGKSGTGKSTILKLITGLLKQDEGEILVNGKFVSLGDVGYMPQRDLLLPWRSIIDNIMIAAELQKDLEITRAEAVNWLARVGLAEYENALPNQLSGGMRQRAAFLRALLTNKDLLLLDEPFGALDALTKKEMQAWLLSIWQELNKTILFITHDLEEACFLSDRIILLHPNKKMEEIKVELPRPRFPELLHSIELAGMRYELEKKITNETV</sequence>
<dbReference type="PANTHER" id="PTHR42788:SF2">
    <property type="entry name" value="ABC TRANSPORTER ATP-BINDING PROTEIN"/>
    <property type="match status" value="1"/>
</dbReference>
<dbReference type="EMBL" id="JBIACJ010000001">
    <property type="protein sequence ID" value="MFE8694851.1"/>
    <property type="molecule type" value="Genomic_DNA"/>
</dbReference>
<name>A0ABW6JSM5_9BACI</name>
<feature type="domain" description="ABC transporter" evidence="4">
    <location>
        <begin position="3"/>
        <end position="232"/>
    </location>
</feature>
<evidence type="ECO:0000313" key="5">
    <source>
        <dbReference type="EMBL" id="MFE8694851.1"/>
    </source>
</evidence>
<keyword evidence="1" id="KW-0813">Transport</keyword>
<dbReference type="RefSeq" id="WP_389213936.1">
    <property type="nucleotide sequence ID" value="NZ_JBIACJ010000001.1"/>
</dbReference>
<dbReference type="Gene3D" id="3.40.50.300">
    <property type="entry name" value="P-loop containing nucleotide triphosphate hydrolases"/>
    <property type="match status" value="1"/>
</dbReference>
<keyword evidence="6" id="KW-1185">Reference proteome</keyword>
<evidence type="ECO:0000256" key="1">
    <source>
        <dbReference type="ARBA" id="ARBA00022448"/>
    </source>
</evidence>
<organism evidence="5 6">
    <name type="scientific">Cytobacillus mangrovibacter</name>
    <dbReference type="NCBI Taxonomy" id="3299024"/>
    <lineage>
        <taxon>Bacteria</taxon>
        <taxon>Bacillati</taxon>
        <taxon>Bacillota</taxon>
        <taxon>Bacilli</taxon>
        <taxon>Bacillales</taxon>
        <taxon>Bacillaceae</taxon>
        <taxon>Cytobacillus</taxon>
    </lineage>
</organism>
<reference evidence="5 6" key="1">
    <citation type="submission" date="2024-08" db="EMBL/GenBank/DDBJ databases">
        <title>Two novel Cytobacillus novel species.</title>
        <authorList>
            <person name="Liu G."/>
        </authorList>
    </citation>
    <scope>NUCLEOTIDE SEQUENCE [LARGE SCALE GENOMIC DNA]</scope>
    <source>
        <strain evidence="5 6">FJAT-53684</strain>
    </source>
</reference>